<dbReference type="SUPFAM" id="SSF53613">
    <property type="entry name" value="Ribokinase-like"/>
    <property type="match status" value="1"/>
</dbReference>
<evidence type="ECO:0000313" key="7">
    <source>
        <dbReference type="EMBL" id="CAB4342237.1"/>
    </source>
</evidence>
<keyword evidence="5" id="KW-0067">ATP-binding</keyword>
<dbReference type="Gene3D" id="3.40.1190.20">
    <property type="match status" value="1"/>
</dbReference>
<keyword evidence="4" id="KW-0418">Kinase</keyword>
<dbReference type="GO" id="GO:0005524">
    <property type="term" value="F:ATP binding"/>
    <property type="evidence" value="ECO:0007669"/>
    <property type="project" value="UniProtKB-KW"/>
</dbReference>
<dbReference type="PANTHER" id="PTHR43085">
    <property type="entry name" value="HEXOKINASE FAMILY MEMBER"/>
    <property type="match status" value="1"/>
</dbReference>
<dbReference type="InterPro" id="IPR011611">
    <property type="entry name" value="PfkB_dom"/>
</dbReference>
<organism evidence="7">
    <name type="scientific">freshwater metagenome</name>
    <dbReference type="NCBI Taxonomy" id="449393"/>
    <lineage>
        <taxon>unclassified sequences</taxon>
        <taxon>metagenomes</taxon>
        <taxon>ecological metagenomes</taxon>
    </lineage>
</organism>
<dbReference type="InterPro" id="IPR050306">
    <property type="entry name" value="PfkB_Carbo_kinase"/>
</dbReference>
<dbReference type="CDD" id="cd01167">
    <property type="entry name" value="bac_FRK"/>
    <property type="match status" value="1"/>
</dbReference>
<evidence type="ECO:0000256" key="3">
    <source>
        <dbReference type="ARBA" id="ARBA00022741"/>
    </source>
</evidence>
<dbReference type="EMBL" id="CAEZUT010000107">
    <property type="protein sequence ID" value="CAB4616262.1"/>
    <property type="molecule type" value="Genomic_DNA"/>
</dbReference>
<feature type="domain" description="Carbohydrate kinase PfkB" evidence="6">
    <location>
        <begin position="8"/>
        <end position="296"/>
    </location>
</feature>
<dbReference type="PANTHER" id="PTHR43085:SF1">
    <property type="entry name" value="PSEUDOURIDINE KINASE-RELATED"/>
    <property type="match status" value="1"/>
</dbReference>
<comment type="similarity">
    <text evidence="1">Belongs to the carbohydrate kinase PfkB family.</text>
</comment>
<evidence type="ECO:0000256" key="5">
    <source>
        <dbReference type="ARBA" id="ARBA00022840"/>
    </source>
</evidence>
<protein>
    <submittedName>
        <fullName evidence="7">Unannotated protein</fullName>
    </submittedName>
</protein>
<proteinExistence type="inferred from homology"/>
<dbReference type="Pfam" id="PF00294">
    <property type="entry name" value="PfkB"/>
    <property type="match status" value="1"/>
</dbReference>
<evidence type="ECO:0000313" key="8">
    <source>
        <dbReference type="EMBL" id="CAB4616262.1"/>
    </source>
</evidence>
<name>A0A6J5ZN18_9ZZZZ</name>
<keyword evidence="3" id="KW-0547">Nucleotide-binding</keyword>
<dbReference type="GO" id="GO:0016301">
    <property type="term" value="F:kinase activity"/>
    <property type="evidence" value="ECO:0007669"/>
    <property type="project" value="UniProtKB-KW"/>
</dbReference>
<keyword evidence="2" id="KW-0808">Transferase</keyword>
<evidence type="ECO:0000256" key="1">
    <source>
        <dbReference type="ARBA" id="ARBA00010688"/>
    </source>
</evidence>
<reference evidence="7" key="1">
    <citation type="submission" date="2020-05" db="EMBL/GenBank/DDBJ databases">
        <authorList>
            <person name="Chiriac C."/>
            <person name="Salcher M."/>
            <person name="Ghai R."/>
            <person name="Kavagutti S V."/>
        </authorList>
    </citation>
    <scope>NUCLEOTIDE SEQUENCE</scope>
</reference>
<dbReference type="InterPro" id="IPR029056">
    <property type="entry name" value="Ribokinase-like"/>
</dbReference>
<gene>
    <name evidence="8" type="ORF">UFOPK1854_00865</name>
    <name evidence="7" type="ORF">UFOPK4171_00857</name>
</gene>
<dbReference type="AlphaFoldDB" id="A0A6J5ZN18"/>
<sequence>MTTGQIWVCGEVLIDLIPDGTERKAVVGGGPANTAKALSKLGLATQFIDGISSDQYGQMALKELHQDGVLLDYVNFSDKPTCLAIVSLSQSGAATYEFVIDATATFDFSHAWLPDPFELKPSLLHIGTLVTAIEPAASVLHEWASKVAEVAPVVFDPNIRPAVMDNRDLYVAAVEKWVAISSAVKVSDDDLHWLYPDQSIENVVDRWLSDGVALIVVTFGAQGLTGFTSAGKVEVGAVKVDVVDTVGAGDTVGAVLVEAIVEKGLANLTGDNLKATLARAAKAAAITCSRIGAQPPSKMEIS</sequence>
<evidence type="ECO:0000259" key="6">
    <source>
        <dbReference type="Pfam" id="PF00294"/>
    </source>
</evidence>
<evidence type="ECO:0000256" key="2">
    <source>
        <dbReference type="ARBA" id="ARBA00022679"/>
    </source>
</evidence>
<evidence type="ECO:0000256" key="4">
    <source>
        <dbReference type="ARBA" id="ARBA00022777"/>
    </source>
</evidence>
<dbReference type="EMBL" id="CAESAM010000093">
    <property type="protein sequence ID" value="CAB4342237.1"/>
    <property type="molecule type" value="Genomic_DNA"/>
</dbReference>
<accession>A0A6J5ZN18</accession>